<keyword evidence="7" id="KW-0472">Membrane</keyword>
<dbReference type="GO" id="GO:0016560">
    <property type="term" value="P:protein import into peroxisome matrix, docking"/>
    <property type="evidence" value="ECO:0007669"/>
    <property type="project" value="TreeGrafter"/>
</dbReference>
<reference evidence="8" key="1">
    <citation type="journal article" date="2020" name="Genome Biol. Evol.">
        <title>Comparative plastid genomics of Cryptomonas species reveals fine-scale genomic responses to loss of photosynthesis.</title>
        <authorList>
            <person name="Tanifuji G."/>
            <person name="Kamikawa R."/>
            <person name="Moore C.E."/>
            <person name="Mills T."/>
            <person name="Onodera N.T."/>
            <person name="Kashiyama Y."/>
            <person name="Archibald J.M."/>
            <person name="Inagaki Y."/>
            <person name="Hashimoto T."/>
        </authorList>
    </citation>
    <scope>NUCLEOTIDE SEQUENCE</scope>
    <source>
        <strain evidence="8">CCAP979/52</strain>
    </source>
</reference>
<evidence type="ECO:0000256" key="7">
    <source>
        <dbReference type="SAM" id="Phobius"/>
    </source>
</evidence>
<sequence>MNTLLPTLYLLILFVSLCTLLVFLFIQIVRKKEIETELSQLQKKNRSGSATPSDQYSLGVIYLSKKLFDQAIVQFSSALKNWDRLDTEGLATLYNTIGFTYFESGQYDVSIYYYKEAINLNSNYAIALNNLAYSYEKKKMLQEAIQTYSKVLTFDEDNKTANEKLVSLQKRSKIRDDRI</sequence>
<dbReference type="InterPro" id="IPR011990">
    <property type="entry name" value="TPR-like_helical_dom_sf"/>
</dbReference>
<dbReference type="InterPro" id="IPR024111">
    <property type="entry name" value="PEX5/PEX5L"/>
</dbReference>
<dbReference type="Pfam" id="PF00515">
    <property type="entry name" value="TPR_1"/>
    <property type="match status" value="1"/>
</dbReference>
<evidence type="ECO:0000256" key="1">
    <source>
        <dbReference type="ARBA" id="ARBA00004496"/>
    </source>
</evidence>
<feature type="repeat" description="TPR" evidence="6">
    <location>
        <begin position="125"/>
        <end position="158"/>
    </location>
</feature>
<keyword evidence="4" id="KW-0677">Repeat</keyword>
<dbReference type="GO" id="GO:0005829">
    <property type="term" value="C:cytosol"/>
    <property type="evidence" value="ECO:0007669"/>
    <property type="project" value="TreeGrafter"/>
</dbReference>
<dbReference type="SMART" id="SM00028">
    <property type="entry name" value="TPR"/>
    <property type="match status" value="3"/>
</dbReference>
<feature type="repeat" description="TPR" evidence="6">
    <location>
        <begin position="91"/>
        <end position="124"/>
    </location>
</feature>
<keyword evidence="8" id="KW-0934">Plastid</keyword>
<accession>A0A679CAV6</accession>
<gene>
    <name evidence="8" type="primary">ycf37</name>
    <name evidence="8" type="ORF">CcuCCAP97952_p166</name>
</gene>
<comment type="similarity">
    <text evidence="2">Belongs to the peroxisomal targeting signal receptor family.</text>
</comment>
<dbReference type="Pfam" id="PF13424">
    <property type="entry name" value="TPR_12"/>
    <property type="match status" value="1"/>
</dbReference>
<evidence type="ECO:0000256" key="4">
    <source>
        <dbReference type="ARBA" id="ARBA00022737"/>
    </source>
</evidence>
<keyword evidence="3" id="KW-0963">Cytoplasm</keyword>
<dbReference type="SUPFAM" id="SSF48452">
    <property type="entry name" value="TPR-like"/>
    <property type="match status" value="1"/>
</dbReference>
<dbReference type="PROSITE" id="PS50005">
    <property type="entry name" value="TPR"/>
    <property type="match status" value="2"/>
</dbReference>
<dbReference type="GO" id="GO:0005778">
    <property type="term" value="C:peroxisomal membrane"/>
    <property type="evidence" value="ECO:0007669"/>
    <property type="project" value="TreeGrafter"/>
</dbReference>
<dbReference type="EMBL" id="LC484192">
    <property type="protein sequence ID" value="BBK20420.1"/>
    <property type="molecule type" value="Genomic_DNA"/>
</dbReference>
<dbReference type="AlphaFoldDB" id="A0A679CAV6"/>
<geneLocation type="plastid" evidence="8"/>
<dbReference type="PANTHER" id="PTHR10130:SF8">
    <property type="entry name" value="TRNA (ADENINE(58)-N(1))-METHYLTRANSFERASE"/>
    <property type="match status" value="1"/>
</dbReference>
<evidence type="ECO:0000313" key="8">
    <source>
        <dbReference type="EMBL" id="BBK20420.1"/>
    </source>
</evidence>
<keyword evidence="7" id="KW-1133">Transmembrane helix</keyword>
<dbReference type="GO" id="GO:0005052">
    <property type="term" value="F:peroxisome matrix targeting signal-1 binding"/>
    <property type="evidence" value="ECO:0007669"/>
    <property type="project" value="TreeGrafter"/>
</dbReference>
<keyword evidence="7" id="KW-0812">Transmembrane</keyword>
<keyword evidence="5 6" id="KW-0802">TPR repeat</keyword>
<protein>
    <submittedName>
        <fullName evidence="8">Ycf37</fullName>
    </submittedName>
</protein>
<proteinExistence type="inferred from homology"/>
<feature type="transmembrane region" description="Helical" evidence="7">
    <location>
        <begin position="6"/>
        <end position="26"/>
    </location>
</feature>
<dbReference type="PANTHER" id="PTHR10130">
    <property type="entry name" value="PEROXISOMAL TARGETING SIGNAL 1 RECEPTOR PEX5"/>
    <property type="match status" value="1"/>
</dbReference>
<dbReference type="InterPro" id="IPR019734">
    <property type="entry name" value="TPR_rpt"/>
</dbReference>
<evidence type="ECO:0000256" key="6">
    <source>
        <dbReference type="PROSITE-ProRule" id="PRU00339"/>
    </source>
</evidence>
<comment type="subcellular location">
    <subcellularLocation>
        <location evidence="1">Cytoplasm</location>
    </subcellularLocation>
</comment>
<evidence type="ECO:0000256" key="3">
    <source>
        <dbReference type="ARBA" id="ARBA00022490"/>
    </source>
</evidence>
<evidence type="ECO:0000256" key="5">
    <source>
        <dbReference type="ARBA" id="ARBA00022803"/>
    </source>
</evidence>
<organism evidence="8">
    <name type="scientific">Cryptomonas curvata</name>
    <dbReference type="NCBI Taxonomy" id="233186"/>
    <lineage>
        <taxon>Eukaryota</taxon>
        <taxon>Cryptophyceae</taxon>
        <taxon>Cryptomonadales</taxon>
        <taxon>Cryptomonadaceae</taxon>
        <taxon>Cryptomonas</taxon>
    </lineage>
</organism>
<name>A0A679CAV6_9CRYP</name>
<evidence type="ECO:0000256" key="2">
    <source>
        <dbReference type="ARBA" id="ARBA00005348"/>
    </source>
</evidence>
<dbReference type="Gene3D" id="1.25.40.10">
    <property type="entry name" value="Tetratricopeptide repeat domain"/>
    <property type="match status" value="1"/>
</dbReference>